<dbReference type="GO" id="GO:0006535">
    <property type="term" value="P:cysteine biosynthetic process from serine"/>
    <property type="evidence" value="ECO:0007669"/>
    <property type="project" value="TreeGrafter"/>
</dbReference>
<sequence>SNKYYELCKKYCPKGAGGVFTFVIKGGKPAGEKFMNSLELLQIVANVGDVRSQVIHPASTTHSQLSPEQLVAAGISEGTVRLTIGIEDINDIIADISQALNKATK</sequence>
<organism evidence="4">
    <name type="scientific">human gut metagenome</name>
    <dbReference type="NCBI Taxonomy" id="408170"/>
    <lineage>
        <taxon>unclassified sequences</taxon>
        <taxon>metagenomes</taxon>
        <taxon>organismal metagenomes</taxon>
    </lineage>
</organism>
<reference evidence="4" key="1">
    <citation type="journal article" date="2013" name="Environ. Microbiol.">
        <title>Microbiota from the distal guts of lean and obese adolescents exhibit partial functional redundancy besides clear differences in community structure.</title>
        <authorList>
            <person name="Ferrer M."/>
            <person name="Ruiz A."/>
            <person name="Lanza F."/>
            <person name="Haange S.B."/>
            <person name="Oberbach A."/>
            <person name="Till H."/>
            <person name="Bargiela R."/>
            <person name="Campoy C."/>
            <person name="Segura M.T."/>
            <person name="Richter M."/>
            <person name="von Bergen M."/>
            <person name="Seifert J."/>
            <person name="Suarez A."/>
        </authorList>
    </citation>
    <scope>NUCLEOTIDE SEQUENCE</scope>
</reference>
<dbReference type="GO" id="GO:0071269">
    <property type="term" value="P:L-homocysteine biosynthetic process"/>
    <property type="evidence" value="ECO:0007669"/>
    <property type="project" value="TreeGrafter"/>
</dbReference>
<feature type="non-terminal residue" evidence="4">
    <location>
        <position position="1"/>
    </location>
</feature>
<dbReference type="EMBL" id="AJWY01011337">
    <property type="protein sequence ID" value="EKC53035.1"/>
    <property type="molecule type" value="Genomic_DNA"/>
</dbReference>
<keyword evidence="3" id="KW-0663">Pyridoxal phosphate</keyword>
<dbReference type="GO" id="GO:0003961">
    <property type="term" value="F:O-acetylhomoserine aminocarboxypropyltransferase activity"/>
    <property type="evidence" value="ECO:0007669"/>
    <property type="project" value="TreeGrafter"/>
</dbReference>
<comment type="caution">
    <text evidence="4">The sequence shown here is derived from an EMBL/GenBank/DDBJ whole genome shotgun (WGS) entry which is preliminary data.</text>
</comment>
<dbReference type="Pfam" id="PF01053">
    <property type="entry name" value="Cys_Met_Meta_PP"/>
    <property type="match status" value="1"/>
</dbReference>
<dbReference type="InterPro" id="IPR000277">
    <property type="entry name" value="Cys/Met-Metab_PyrdxlP-dep_enz"/>
</dbReference>
<dbReference type="Gene3D" id="3.90.1150.10">
    <property type="entry name" value="Aspartate Aminotransferase, domain 1"/>
    <property type="match status" value="1"/>
</dbReference>
<evidence type="ECO:0000256" key="2">
    <source>
        <dbReference type="ARBA" id="ARBA00009077"/>
    </source>
</evidence>
<dbReference type="PANTHER" id="PTHR43797">
    <property type="entry name" value="HOMOCYSTEINE/CYSTEINE SYNTHASE"/>
    <property type="match status" value="1"/>
</dbReference>
<evidence type="ECO:0000256" key="3">
    <source>
        <dbReference type="ARBA" id="ARBA00022898"/>
    </source>
</evidence>
<comment type="cofactor">
    <cofactor evidence="1">
        <name>pyridoxal 5'-phosphate</name>
        <dbReference type="ChEBI" id="CHEBI:597326"/>
    </cofactor>
</comment>
<dbReference type="InterPro" id="IPR015422">
    <property type="entry name" value="PyrdxlP-dep_Trfase_small"/>
</dbReference>
<comment type="similarity">
    <text evidence="2">Belongs to the trans-sulfuration enzymes family.</text>
</comment>
<dbReference type="InterPro" id="IPR015424">
    <property type="entry name" value="PyrdxlP-dep_Trfase"/>
</dbReference>
<dbReference type="GO" id="GO:0004124">
    <property type="term" value="F:cysteine synthase activity"/>
    <property type="evidence" value="ECO:0007669"/>
    <property type="project" value="TreeGrafter"/>
</dbReference>
<dbReference type="SUPFAM" id="SSF53383">
    <property type="entry name" value="PLP-dependent transferases"/>
    <property type="match status" value="1"/>
</dbReference>
<dbReference type="InterPro" id="IPR006235">
    <property type="entry name" value="OAc-hSer/O-AcSer_sulfhydrylase"/>
</dbReference>
<dbReference type="PANTHER" id="PTHR43797:SF3">
    <property type="entry name" value="O-ACETYLHOMOSERINE SULFHYDRYLASE"/>
    <property type="match status" value="1"/>
</dbReference>
<gene>
    <name evidence="4" type="ORF">LEA_16581</name>
</gene>
<accession>K1SH36</accession>
<proteinExistence type="inferred from homology"/>
<dbReference type="GO" id="GO:0005737">
    <property type="term" value="C:cytoplasm"/>
    <property type="evidence" value="ECO:0007669"/>
    <property type="project" value="TreeGrafter"/>
</dbReference>
<dbReference type="GO" id="GO:0019346">
    <property type="term" value="P:transsulfuration"/>
    <property type="evidence" value="ECO:0007669"/>
    <property type="project" value="InterPro"/>
</dbReference>
<evidence type="ECO:0000313" key="4">
    <source>
        <dbReference type="EMBL" id="EKC53035.1"/>
    </source>
</evidence>
<protein>
    <submittedName>
        <fullName evidence="4">Cys/Met metabolism, pyridoxal phosphate-dependent enzyme</fullName>
    </submittedName>
</protein>
<dbReference type="GO" id="GO:0030170">
    <property type="term" value="F:pyridoxal phosphate binding"/>
    <property type="evidence" value="ECO:0007669"/>
    <property type="project" value="InterPro"/>
</dbReference>
<dbReference type="AlphaFoldDB" id="K1SH36"/>
<evidence type="ECO:0000256" key="1">
    <source>
        <dbReference type="ARBA" id="ARBA00001933"/>
    </source>
</evidence>
<name>K1SH36_9ZZZZ</name>